<evidence type="ECO:0000256" key="1">
    <source>
        <dbReference type="ARBA" id="ARBA00022649"/>
    </source>
</evidence>
<proteinExistence type="predicted"/>
<evidence type="ECO:0000313" key="3">
    <source>
        <dbReference type="Proteomes" id="UP001501842"/>
    </source>
</evidence>
<keyword evidence="3" id="KW-1185">Reference proteome</keyword>
<sequence length="178" mass="19958">MAEVVFTDDALEDLRRLGPDIVPKVLKKVRILRENPAAGYPLGGELSGFRKLVVGRNTWRIVYRIKDDASVEICEVWAVGARADSQVYAAALTRVKAAGQDRPEAAGLVRLAEVIEQIGSRADYSETEDRPFREPVPDWLAERLIYTVGLAHEEVAVLDLRQAVDLWTEFVSKPRPFE</sequence>
<comment type="caution">
    <text evidence="2">The sequence shown here is derived from an EMBL/GenBank/DDBJ whole genome shotgun (WGS) entry which is preliminary data.</text>
</comment>
<keyword evidence="1" id="KW-1277">Toxin-antitoxin system</keyword>
<dbReference type="RefSeq" id="WP_344449429.1">
    <property type="nucleotide sequence ID" value="NZ_BAAATZ010000006.1"/>
</dbReference>
<reference evidence="3" key="1">
    <citation type="journal article" date="2019" name="Int. J. Syst. Evol. Microbiol.">
        <title>The Global Catalogue of Microorganisms (GCM) 10K type strain sequencing project: providing services to taxonomists for standard genome sequencing and annotation.</title>
        <authorList>
            <consortium name="The Broad Institute Genomics Platform"/>
            <consortium name="The Broad Institute Genome Sequencing Center for Infectious Disease"/>
            <person name="Wu L."/>
            <person name="Ma J."/>
        </authorList>
    </citation>
    <scope>NUCLEOTIDE SEQUENCE [LARGE SCALE GENOMIC DNA]</scope>
    <source>
        <strain evidence="3">JCM 8201</strain>
    </source>
</reference>
<dbReference type="NCBIfam" id="TIGR02385">
    <property type="entry name" value="RelE_StbE"/>
    <property type="match status" value="1"/>
</dbReference>
<dbReference type="Gene3D" id="3.30.2310.20">
    <property type="entry name" value="RelE-like"/>
    <property type="match status" value="1"/>
</dbReference>
<gene>
    <name evidence="2" type="ORF">GCM10010439_14500</name>
</gene>
<evidence type="ECO:0008006" key="4">
    <source>
        <dbReference type="Google" id="ProtNLM"/>
    </source>
</evidence>
<evidence type="ECO:0000313" key="2">
    <source>
        <dbReference type="EMBL" id="GAA2722281.1"/>
    </source>
</evidence>
<dbReference type="SUPFAM" id="SSF143011">
    <property type="entry name" value="RelE-like"/>
    <property type="match status" value="1"/>
</dbReference>
<protein>
    <recommendedName>
        <fullName evidence="4">Type II toxin-antitoxin system RelE/ParE family toxin</fullName>
    </recommendedName>
</protein>
<dbReference type="InterPro" id="IPR007712">
    <property type="entry name" value="RelE/ParE_toxin"/>
</dbReference>
<dbReference type="EMBL" id="BAAATZ010000006">
    <property type="protein sequence ID" value="GAA2722281.1"/>
    <property type="molecule type" value="Genomic_DNA"/>
</dbReference>
<organism evidence="2 3">
    <name type="scientific">Actinocorallia aurantiaca</name>
    <dbReference type="NCBI Taxonomy" id="46204"/>
    <lineage>
        <taxon>Bacteria</taxon>
        <taxon>Bacillati</taxon>
        <taxon>Actinomycetota</taxon>
        <taxon>Actinomycetes</taxon>
        <taxon>Streptosporangiales</taxon>
        <taxon>Thermomonosporaceae</taxon>
        <taxon>Actinocorallia</taxon>
    </lineage>
</organism>
<name>A0ABP6GEJ2_9ACTN</name>
<dbReference type="Pfam" id="PF05016">
    <property type="entry name" value="ParE_toxin"/>
    <property type="match status" value="1"/>
</dbReference>
<dbReference type="Proteomes" id="UP001501842">
    <property type="component" value="Unassembled WGS sequence"/>
</dbReference>
<dbReference type="InterPro" id="IPR035093">
    <property type="entry name" value="RelE/ParE_toxin_dom_sf"/>
</dbReference>
<accession>A0ABP6GEJ2</accession>